<accession>D6W8X5</accession>
<dbReference type="GO" id="GO:0019432">
    <property type="term" value="P:triglyceride biosynthetic process"/>
    <property type="evidence" value="ECO:0000318"/>
    <property type="project" value="GO_Central"/>
</dbReference>
<dbReference type="Pfam" id="PF03982">
    <property type="entry name" value="DAGAT"/>
    <property type="match status" value="1"/>
</dbReference>
<dbReference type="PhylomeDB" id="D6W8X5"/>
<gene>
    <name evidence="12" type="primary">AUGUSTUS-3.0.2_00679</name>
    <name evidence="12" type="ORF">TcasGA2_TC000679</name>
</gene>
<organism evidence="12 13">
    <name type="scientific">Tribolium castaneum</name>
    <name type="common">Red flour beetle</name>
    <dbReference type="NCBI Taxonomy" id="7070"/>
    <lineage>
        <taxon>Eukaryota</taxon>
        <taxon>Metazoa</taxon>
        <taxon>Ecdysozoa</taxon>
        <taxon>Arthropoda</taxon>
        <taxon>Hexapoda</taxon>
        <taxon>Insecta</taxon>
        <taxon>Pterygota</taxon>
        <taxon>Neoptera</taxon>
        <taxon>Endopterygota</taxon>
        <taxon>Coleoptera</taxon>
        <taxon>Polyphaga</taxon>
        <taxon>Cucujiformia</taxon>
        <taxon>Tenebrionidae</taxon>
        <taxon>Tenebrionidae incertae sedis</taxon>
        <taxon>Tribolium</taxon>
    </lineage>
</organism>
<keyword evidence="10" id="KW-0012">Acyltransferase</keyword>
<evidence type="ECO:0000313" key="13">
    <source>
        <dbReference type="Proteomes" id="UP000007266"/>
    </source>
</evidence>
<keyword evidence="8" id="KW-0443">Lipid metabolism</keyword>
<name>D6W8X5_TRICA</name>
<evidence type="ECO:0000256" key="7">
    <source>
        <dbReference type="ARBA" id="ARBA00022989"/>
    </source>
</evidence>
<dbReference type="EMBL" id="KQ971312">
    <property type="protein sequence ID" value="EEZ98240.1"/>
    <property type="molecule type" value="Genomic_DNA"/>
</dbReference>
<comment type="caution">
    <text evidence="11">Lacks conserved residue(s) required for the propagation of feature annotation.</text>
</comment>
<evidence type="ECO:0000313" key="12">
    <source>
        <dbReference type="EMBL" id="EEZ98240.1"/>
    </source>
</evidence>
<dbReference type="EC" id="2.3.1.-" evidence="11"/>
<evidence type="ECO:0000256" key="11">
    <source>
        <dbReference type="RuleBase" id="RU367023"/>
    </source>
</evidence>
<evidence type="ECO:0000256" key="2">
    <source>
        <dbReference type="ARBA" id="ARBA00005420"/>
    </source>
</evidence>
<dbReference type="InterPro" id="IPR007130">
    <property type="entry name" value="DAGAT"/>
</dbReference>
<keyword evidence="6 11" id="KW-0256">Endoplasmic reticulum</keyword>
<keyword evidence="5 11" id="KW-0812">Transmembrane</keyword>
<evidence type="ECO:0000256" key="5">
    <source>
        <dbReference type="ARBA" id="ARBA00022692"/>
    </source>
</evidence>
<dbReference type="PANTHER" id="PTHR12317:SF79">
    <property type="entry name" value="ACYLTRANSFERASE"/>
    <property type="match status" value="1"/>
</dbReference>
<keyword evidence="13" id="KW-1185">Reference proteome</keyword>
<keyword evidence="3" id="KW-0444">Lipid biosynthesis</keyword>
<dbReference type="Proteomes" id="UP000007266">
    <property type="component" value="Linkage group 2"/>
</dbReference>
<evidence type="ECO:0000256" key="9">
    <source>
        <dbReference type="ARBA" id="ARBA00023136"/>
    </source>
</evidence>
<dbReference type="GO" id="GO:0004144">
    <property type="term" value="F:diacylglycerol O-acyltransferase activity"/>
    <property type="evidence" value="ECO:0000318"/>
    <property type="project" value="GO_Central"/>
</dbReference>
<evidence type="ECO:0000256" key="3">
    <source>
        <dbReference type="ARBA" id="ARBA00022516"/>
    </source>
</evidence>
<comment type="similarity">
    <text evidence="2 11">Belongs to the diacylglycerol acyltransferase family.</text>
</comment>
<dbReference type="CDD" id="cd07987">
    <property type="entry name" value="LPLAT_MGAT-like"/>
    <property type="match status" value="1"/>
</dbReference>
<protein>
    <recommendedName>
        <fullName evidence="11">Acyltransferase</fullName>
        <ecNumber evidence="11">2.3.1.-</ecNumber>
    </recommendedName>
</protein>
<evidence type="ECO:0000256" key="6">
    <source>
        <dbReference type="ARBA" id="ARBA00022824"/>
    </source>
</evidence>
<dbReference type="AlphaFoldDB" id="D6W8X5"/>
<keyword evidence="4 11" id="KW-0808">Transferase</keyword>
<proteinExistence type="inferred from homology"/>
<dbReference type="HOGENOM" id="CLU_023995_0_1_1"/>
<dbReference type="GO" id="GO:0005789">
    <property type="term" value="C:endoplasmic reticulum membrane"/>
    <property type="evidence" value="ECO:0000318"/>
    <property type="project" value="GO_Central"/>
</dbReference>
<dbReference type="OrthoDB" id="264532at2759"/>
<dbReference type="STRING" id="7070.D6W8X5"/>
<dbReference type="KEGG" id="tca:664032"/>
<keyword evidence="9 11" id="KW-0472">Membrane</keyword>
<sequence length="338" mass="39147">MKILGIKFAPLHIPLERRLQTLAAGCWFTTLAFGTFIGTFIWVYVFFTRFWYLSVLYATIIYLEKSKCEKGGRPIEWIRHWGWWYYLKNYFPCKLDFVPGLTFDPKRNYLFACYPHGILPAGPFNTIGSPYSEFSKLFPKFRVRLVILHQHFFIPFLREIAYGTGGISASAKSLNHVLGSPEGGYIAVLMPGGAVEAYNSRPGQYRIILKNRKGFVKLALRNGSPLVPVISFGEPELFDQVEGRTLRKIQESIRKYLGLAPVIFSGRGFFQYSFGVIPQRRPITTVVGHPIEVTKIEKPTNEEVDELHKKYMQELENLFEEYKFKYLENPKDIHLEFE</sequence>
<comment type="subcellular location">
    <subcellularLocation>
        <location evidence="1 11">Endoplasmic reticulum membrane</location>
        <topology evidence="1 11">Multi-pass membrane protein</topology>
    </subcellularLocation>
</comment>
<evidence type="ECO:0000256" key="4">
    <source>
        <dbReference type="ARBA" id="ARBA00022679"/>
    </source>
</evidence>
<evidence type="ECO:0000256" key="8">
    <source>
        <dbReference type="ARBA" id="ARBA00023098"/>
    </source>
</evidence>
<reference evidence="12 13" key="2">
    <citation type="journal article" date="2010" name="Nucleic Acids Res.">
        <title>BeetleBase in 2010: revisions to provide comprehensive genomic information for Tribolium castaneum.</title>
        <authorList>
            <person name="Kim H.S."/>
            <person name="Murphy T."/>
            <person name="Xia J."/>
            <person name="Caragea D."/>
            <person name="Park Y."/>
            <person name="Beeman R.W."/>
            <person name="Lorenzen M.D."/>
            <person name="Butcher S."/>
            <person name="Manak J.R."/>
            <person name="Brown S.J."/>
        </authorList>
    </citation>
    <scope>GENOME REANNOTATION</scope>
    <source>
        <strain evidence="12 13">Georgia GA2</strain>
    </source>
</reference>
<reference evidence="12 13" key="1">
    <citation type="journal article" date="2008" name="Nature">
        <title>The genome of the model beetle and pest Tribolium castaneum.</title>
        <authorList>
            <consortium name="Tribolium Genome Sequencing Consortium"/>
            <person name="Richards S."/>
            <person name="Gibbs R.A."/>
            <person name="Weinstock G.M."/>
            <person name="Brown S.J."/>
            <person name="Denell R."/>
            <person name="Beeman R.W."/>
            <person name="Gibbs R."/>
            <person name="Beeman R.W."/>
            <person name="Brown S.J."/>
            <person name="Bucher G."/>
            <person name="Friedrich M."/>
            <person name="Grimmelikhuijzen C.J."/>
            <person name="Klingler M."/>
            <person name="Lorenzen M."/>
            <person name="Richards S."/>
            <person name="Roth S."/>
            <person name="Schroder R."/>
            <person name="Tautz D."/>
            <person name="Zdobnov E.M."/>
            <person name="Muzny D."/>
            <person name="Gibbs R.A."/>
            <person name="Weinstock G.M."/>
            <person name="Attaway T."/>
            <person name="Bell S."/>
            <person name="Buhay C.J."/>
            <person name="Chandrabose M.N."/>
            <person name="Chavez D."/>
            <person name="Clerk-Blankenburg K.P."/>
            <person name="Cree A."/>
            <person name="Dao M."/>
            <person name="Davis C."/>
            <person name="Chacko J."/>
            <person name="Dinh H."/>
            <person name="Dugan-Rocha S."/>
            <person name="Fowler G."/>
            <person name="Garner T.T."/>
            <person name="Garnes J."/>
            <person name="Gnirke A."/>
            <person name="Hawes A."/>
            <person name="Hernandez J."/>
            <person name="Hines S."/>
            <person name="Holder M."/>
            <person name="Hume J."/>
            <person name="Jhangiani S.N."/>
            <person name="Joshi V."/>
            <person name="Khan Z.M."/>
            <person name="Jackson L."/>
            <person name="Kovar C."/>
            <person name="Kowis A."/>
            <person name="Lee S."/>
            <person name="Lewis L.R."/>
            <person name="Margolis J."/>
            <person name="Morgan M."/>
            <person name="Nazareth L.V."/>
            <person name="Nguyen N."/>
            <person name="Okwuonu G."/>
            <person name="Parker D."/>
            <person name="Richards S."/>
            <person name="Ruiz S.J."/>
            <person name="Santibanez J."/>
            <person name="Savard J."/>
            <person name="Scherer S.E."/>
            <person name="Schneider B."/>
            <person name="Sodergren E."/>
            <person name="Tautz D."/>
            <person name="Vattahil S."/>
            <person name="Villasana D."/>
            <person name="White C.S."/>
            <person name="Wright R."/>
            <person name="Park Y."/>
            <person name="Beeman R.W."/>
            <person name="Lord J."/>
            <person name="Oppert B."/>
            <person name="Lorenzen M."/>
            <person name="Brown S."/>
            <person name="Wang L."/>
            <person name="Savard J."/>
            <person name="Tautz D."/>
            <person name="Richards S."/>
            <person name="Weinstock G."/>
            <person name="Gibbs R.A."/>
            <person name="Liu Y."/>
            <person name="Worley K."/>
            <person name="Weinstock G."/>
            <person name="Elsik C.G."/>
            <person name="Reese J.T."/>
            <person name="Elhaik E."/>
            <person name="Landan G."/>
            <person name="Graur D."/>
            <person name="Arensburger P."/>
            <person name="Atkinson P."/>
            <person name="Beeman R.W."/>
            <person name="Beidler J."/>
            <person name="Brown S.J."/>
            <person name="Demuth J.P."/>
            <person name="Drury D.W."/>
            <person name="Du Y.Z."/>
            <person name="Fujiwara H."/>
            <person name="Lorenzen M."/>
            <person name="Maselli V."/>
            <person name="Osanai M."/>
            <person name="Park Y."/>
            <person name="Robertson H.M."/>
            <person name="Tu Z."/>
            <person name="Wang J.J."/>
            <person name="Wang S."/>
            <person name="Richards S."/>
            <person name="Song H."/>
            <person name="Zhang L."/>
            <person name="Sodergren E."/>
            <person name="Werner D."/>
            <person name="Stanke M."/>
            <person name="Morgenstern B."/>
            <person name="Solovyev V."/>
            <person name="Kosarev P."/>
            <person name="Brown G."/>
            <person name="Chen H.C."/>
            <person name="Ermolaeva O."/>
            <person name="Hlavina W."/>
            <person name="Kapustin Y."/>
            <person name="Kiryutin B."/>
            <person name="Kitts P."/>
            <person name="Maglott D."/>
            <person name="Pruitt K."/>
            <person name="Sapojnikov V."/>
            <person name="Souvorov A."/>
            <person name="Mackey A.J."/>
            <person name="Waterhouse R.M."/>
            <person name="Wyder S."/>
            <person name="Zdobnov E.M."/>
            <person name="Zdobnov E.M."/>
            <person name="Wyder S."/>
            <person name="Kriventseva E.V."/>
            <person name="Kadowaki T."/>
            <person name="Bork P."/>
            <person name="Aranda M."/>
            <person name="Bao R."/>
            <person name="Beermann A."/>
            <person name="Berns N."/>
            <person name="Bolognesi R."/>
            <person name="Bonneton F."/>
            <person name="Bopp D."/>
            <person name="Brown S.J."/>
            <person name="Bucher G."/>
            <person name="Butts T."/>
            <person name="Chaumot A."/>
            <person name="Denell R.E."/>
            <person name="Ferrier D.E."/>
            <person name="Friedrich M."/>
            <person name="Gordon C.M."/>
            <person name="Jindra M."/>
            <person name="Klingler M."/>
            <person name="Lan Q."/>
            <person name="Lattorff H.M."/>
            <person name="Laudet V."/>
            <person name="von Levetsow C."/>
            <person name="Liu Z."/>
            <person name="Lutz R."/>
            <person name="Lynch J.A."/>
            <person name="da Fonseca R.N."/>
            <person name="Posnien N."/>
            <person name="Reuter R."/>
            <person name="Roth S."/>
            <person name="Savard J."/>
            <person name="Schinko J.B."/>
            <person name="Schmitt C."/>
            <person name="Schoppmeier M."/>
            <person name="Schroder R."/>
            <person name="Shippy T.D."/>
            <person name="Simonnet F."/>
            <person name="Marques-Souza H."/>
            <person name="Tautz D."/>
            <person name="Tomoyasu Y."/>
            <person name="Trauner J."/>
            <person name="Van der Zee M."/>
            <person name="Vervoort M."/>
            <person name="Wittkopp N."/>
            <person name="Wimmer E.A."/>
            <person name="Yang X."/>
            <person name="Jones A.K."/>
            <person name="Sattelle D.B."/>
            <person name="Ebert P.R."/>
            <person name="Nelson D."/>
            <person name="Scott J.G."/>
            <person name="Beeman R.W."/>
            <person name="Muthukrishnan S."/>
            <person name="Kramer K.J."/>
            <person name="Arakane Y."/>
            <person name="Beeman R.W."/>
            <person name="Zhu Q."/>
            <person name="Hogenkamp D."/>
            <person name="Dixit R."/>
            <person name="Oppert B."/>
            <person name="Jiang H."/>
            <person name="Zou Z."/>
            <person name="Marshall J."/>
            <person name="Elpidina E."/>
            <person name="Vinokurov K."/>
            <person name="Oppert C."/>
            <person name="Zou Z."/>
            <person name="Evans J."/>
            <person name="Lu Z."/>
            <person name="Zhao P."/>
            <person name="Sumathipala N."/>
            <person name="Altincicek B."/>
            <person name="Vilcinskas A."/>
            <person name="Williams M."/>
            <person name="Hultmark D."/>
            <person name="Hetru C."/>
            <person name="Jiang H."/>
            <person name="Grimmelikhuijzen C.J."/>
            <person name="Hauser F."/>
            <person name="Cazzamali G."/>
            <person name="Williamson M."/>
            <person name="Park Y."/>
            <person name="Li B."/>
            <person name="Tanaka Y."/>
            <person name="Predel R."/>
            <person name="Neupert S."/>
            <person name="Schachtner J."/>
            <person name="Verleyen P."/>
            <person name="Raible F."/>
            <person name="Bork P."/>
            <person name="Friedrich M."/>
            <person name="Walden K.K."/>
            <person name="Robertson H.M."/>
            <person name="Angeli S."/>
            <person name="Foret S."/>
            <person name="Bucher G."/>
            <person name="Schuetz S."/>
            <person name="Maleszka R."/>
            <person name="Wimmer E.A."/>
            <person name="Beeman R.W."/>
            <person name="Lorenzen M."/>
            <person name="Tomoyasu Y."/>
            <person name="Miller S.C."/>
            <person name="Grossmann D."/>
            <person name="Bucher G."/>
        </authorList>
    </citation>
    <scope>NUCLEOTIDE SEQUENCE [LARGE SCALE GENOMIC DNA]</scope>
    <source>
        <strain evidence="12 13">Georgia GA2</strain>
    </source>
</reference>
<dbReference type="OMA" id="FWFTCAN"/>
<evidence type="ECO:0000256" key="1">
    <source>
        <dbReference type="ARBA" id="ARBA00004477"/>
    </source>
</evidence>
<dbReference type="PANTHER" id="PTHR12317">
    <property type="entry name" value="DIACYLGLYCEROL O-ACYLTRANSFERASE"/>
    <property type="match status" value="1"/>
</dbReference>
<dbReference type="eggNOG" id="KOG0831">
    <property type="taxonomic scope" value="Eukaryota"/>
</dbReference>
<evidence type="ECO:0000256" key="10">
    <source>
        <dbReference type="ARBA" id="ARBA00023315"/>
    </source>
</evidence>
<keyword evidence="7 11" id="KW-1133">Transmembrane helix</keyword>
<feature type="transmembrane region" description="Helical" evidence="11">
    <location>
        <begin position="21"/>
        <end position="43"/>
    </location>
</feature>